<evidence type="ECO:0000313" key="1">
    <source>
        <dbReference type="EMBL" id="UYG15804.1"/>
    </source>
</evidence>
<evidence type="ECO:0000313" key="2">
    <source>
        <dbReference type="Proteomes" id="UP001164305"/>
    </source>
</evidence>
<protein>
    <submittedName>
        <fullName evidence="1">Uncharacterized protein</fullName>
    </submittedName>
</protein>
<accession>A0ABY6FYL4</accession>
<dbReference type="RefSeq" id="WP_263593018.1">
    <property type="nucleotide sequence ID" value="NZ_CP107020.1"/>
</dbReference>
<sequence>MKSIIRELSFHRIATVDTSAKKSGRRRLRELAHDYGVEWFELLSRVEPPNGFLQASEGEVRWELAYLVRLDLPVPALTIFRRVNPGFAVHMEEDEAQGNITVKDVDDWEGFDLANATAYFFLPQPAGIVVMMQGDPSGASPPASALLKVLSRVAPQDAPREWEVKALSAPSQLDALRAADGARGARWSPSRGDDLFSSQDLPELGALGDAGAATLGRALQGRLGFPVELKVDLKIPQEYRTPANERQLRNLFVEEADGHMFSGEAPRITVVRATSSDLADDVLTLGEHKLTTRVVFEQAESEGLRFSRLVAEAAATLSQGAEGFIRRSMGDAL</sequence>
<dbReference type="EMBL" id="CP107020">
    <property type="protein sequence ID" value="UYG15804.1"/>
    <property type="molecule type" value="Genomic_DNA"/>
</dbReference>
<keyword evidence="2" id="KW-1185">Reference proteome</keyword>
<organism evidence="1 2">
    <name type="scientific">Brachybacterium huguangmaarense</name>
    <dbReference type="NCBI Taxonomy" id="1652028"/>
    <lineage>
        <taxon>Bacteria</taxon>
        <taxon>Bacillati</taxon>
        <taxon>Actinomycetota</taxon>
        <taxon>Actinomycetes</taxon>
        <taxon>Micrococcales</taxon>
        <taxon>Dermabacteraceae</taxon>
        <taxon>Brachybacterium</taxon>
    </lineage>
</organism>
<reference evidence="1" key="1">
    <citation type="submission" date="2022-10" db="EMBL/GenBank/DDBJ databases">
        <title>Whole-Genome Sequencing of Brachybacterium huguangmaarense BRM-3, Isolated from Betula schmidtii.</title>
        <authorList>
            <person name="Haam D."/>
        </authorList>
    </citation>
    <scope>NUCLEOTIDE SEQUENCE</scope>
    <source>
        <strain evidence="1">BRM-3</strain>
    </source>
</reference>
<dbReference type="Proteomes" id="UP001164305">
    <property type="component" value="Chromosome"/>
</dbReference>
<name>A0ABY6FYL4_9MICO</name>
<proteinExistence type="predicted"/>
<gene>
    <name evidence="1" type="ORF">BRM3_09110</name>
</gene>